<dbReference type="SUPFAM" id="SSF51735">
    <property type="entry name" value="NAD(P)-binding Rossmann-fold domains"/>
    <property type="match status" value="1"/>
</dbReference>
<accession>A0A831RYD6</accession>
<proteinExistence type="predicted"/>
<dbReference type="InterPro" id="IPR001509">
    <property type="entry name" value="Epimerase_deHydtase"/>
</dbReference>
<evidence type="ECO:0000313" key="2">
    <source>
        <dbReference type="EMBL" id="HEC06413.1"/>
    </source>
</evidence>
<evidence type="ECO:0000259" key="1">
    <source>
        <dbReference type="Pfam" id="PF01370"/>
    </source>
</evidence>
<dbReference type="InterPro" id="IPR051783">
    <property type="entry name" value="NAD(P)-dependent_oxidoreduct"/>
</dbReference>
<dbReference type="PANTHER" id="PTHR48079">
    <property type="entry name" value="PROTEIN YEEZ"/>
    <property type="match status" value="1"/>
</dbReference>
<dbReference type="GO" id="GO:0005737">
    <property type="term" value="C:cytoplasm"/>
    <property type="evidence" value="ECO:0007669"/>
    <property type="project" value="TreeGrafter"/>
</dbReference>
<feature type="domain" description="NAD-dependent epimerase/dehydratase" evidence="1">
    <location>
        <begin position="102"/>
        <end position="217"/>
    </location>
</feature>
<dbReference type="GO" id="GO:0004029">
    <property type="term" value="F:aldehyde dehydrogenase (NAD+) activity"/>
    <property type="evidence" value="ECO:0007669"/>
    <property type="project" value="TreeGrafter"/>
</dbReference>
<dbReference type="AlphaFoldDB" id="A0A831RYD6"/>
<dbReference type="PANTHER" id="PTHR48079:SF6">
    <property type="entry name" value="NAD(P)-BINDING DOMAIN-CONTAINING PROTEIN-RELATED"/>
    <property type="match status" value="1"/>
</dbReference>
<dbReference type="Gene3D" id="3.40.50.720">
    <property type="entry name" value="NAD(P)-binding Rossmann-like Domain"/>
    <property type="match status" value="1"/>
</dbReference>
<name>A0A831RYD6_9GAMM</name>
<reference evidence="2" key="1">
    <citation type="journal article" date="2020" name="mSystems">
        <title>Genome- and Community-Level Interaction Insights into Carbon Utilization and Element Cycling Functions of Hydrothermarchaeota in Hydrothermal Sediment.</title>
        <authorList>
            <person name="Zhou Z."/>
            <person name="Liu Y."/>
            <person name="Xu W."/>
            <person name="Pan J."/>
            <person name="Luo Z.H."/>
            <person name="Li M."/>
        </authorList>
    </citation>
    <scope>NUCLEOTIDE SEQUENCE [LARGE SCALE GENOMIC DNA]</scope>
    <source>
        <strain evidence="2">HyVt-458</strain>
    </source>
</reference>
<protein>
    <submittedName>
        <fullName evidence="2">SDR family oxidoreductase</fullName>
    </submittedName>
</protein>
<dbReference type="EMBL" id="DRLF01000220">
    <property type="protein sequence ID" value="HEC06413.1"/>
    <property type="molecule type" value="Genomic_DNA"/>
</dbReference>
<gene>
    <name evidence="2" type="ORF">ENJ12_06160</name>
</gene>
<dbReference type="InterPro" id="IPR036291">
    <property type="entry name" value="NAD(P)-bd_dom_sf"/>
</dbReference>
<dbReference type="Proteomes" id="UP000886339">
    <property type="component" value="Unassembled WGS sequence"/>
</dbReference>
<sequence>MKTAGSMGNKNILIAGCGYVGRRLAESLGKTGISGLVRSEESSRELAGMGITAVRCDLGLAGAGLPSTGGTDIYYLLPPPKTGVVDSFMENFLQGLEGSGPPRRIVYLGTTGVYGDCRGEWVDESTPVNPKADRALRRLDAEQQLQAWVRHQDTELVRLRVAGIYGPDKLPLQRLRAGKPMVAERHAPWTNRIHVDDLVQVLQAAMVRGRNGEVYNVTDGQPGNMAAYFNRVADFAGLPRPAAIDPSAGEQALSAGLRSYLAESRRIDNRKMLQELGVELRYPTLEQGLAACFSVR</sequence>
<organism evidence="2">
    <name type="scientific">Thiolapillus brandeum</name>
    <dbReference type="NCBI Taxonomy" id="1076588"/>
    <lineage>
        <taxon>Bacteria</taxon>
        <taxon>Pseudomonadati</taxon>
        <taxon>Pseudomonadota</taxon>
        <taxon>Gammaproteobacteria</taxon>
        <taxon>Chromatiales</taxon>
        <taxon>Sedimenticolaceae</taxon>
        <taxon>Thiolapillus</taxon>
    </lineage>
</organism>
<dbReference type="CDD" id="cd05266">
    <property type="entry name" value="SDR_a4"/>
    <property type="match status" value="1"/>
</dbReference>
<comment type="caution">
    <text evidence="2">The sequence shown here is derived from an EMBL/GenBank/DDBJ whole genome shotgun (WGS) entry which is preliminary data.</text>
</comment>
<dbReference type="Pfam" id="PF01370">
    <property type="entry name" value="Epimerase"/>
    <property type="match status" value="1"/>
</dbReference>